<dbReference type="Gene3D" id="3.10.50.40">
    <property type="match status" value="1"/>
</dbReference>
<dbReference type="InterPro" id="IPR027304">
    <property type="entry name" value="Trigger_fact/SurA_dom_sf"/>
</dbReference>
<evidence type="ECO:0000256" key="1">
    <source>
        <dbReference type="ARBA" id="ARBA00000971"/>
    </source>
</evidence>
<name>A0A0A8H4K2_9BACT</name>
<dbReference type="InterPro" id="IPR000297">
    <property type="entry name" value="PPIase_PpiC"/>
</dbReference>
<dbReference type="PROSITE" id="PS01096">
    <property type="entry name" value="PPIC_PPIASE_1"/>
    <property type="match status" value="1"/>
</dbReference>
<reference evidence="9 10" key="1">
    <citation type="journal article" date="2014" name="Genome Biol. Evol.">
        <title>Comparative Genomics of the Campylobacter lari Group.</title>
        <authorList>
            <person name="Miller W.G."/>
            <person name="Yee E."/>
            <person name="Chapman M.H."/>
            <person name="Smith T.P."/>
            <person name="Bono J.L."/>
            <person name="Huynh S."/>
            <person name="Parker C.T."/>
            <person name="Vandamme P."/>
            <person name="Luong K."/>
            <person name="Korlach J."/>
        </authorList>
    </citation>
    <scope>NUCLEOTIDE SEQUENCE [LARGE SCALE GENOMIC DNA]</scope>
    <source>
        <strain evidence="9 10">NCTC 12927</strain>
    </source>
</reference>
<dbReference type="STRING" id="1031564.CINS_0880"/>
<organism evidence="9 10">
    <name type="scientific">Campylobacter insulaenigrae NCTC 12927</name>
    <dbReference type="NCBI Taxonomy" id="1031564"/>
    <lineage>
        <taxon>Bacteria</taxon>
        <taxon>Pseudomonadati</taxon>
        <taxon>Campylobacterota</taxon>
        <taxon>Epsilonproteobacteria</taxon>
        <taxon>Campylobacterales</taxon>
        <taxon>Campylobacteraceae</taxon>
        <taxon>Campylobacter</taxon>
    </lineage>
</organism>
<dbReference type="GeneID" id="74431674"/>
<dbReference type="HOGENOM" id="CLU_034646_1_1_7"/>
<dbReference type="PROSITE" id="PS50198">
    <property type="entry name" value="PPIC_PPIASE_2"/>
    <property type="match status" value="1"/>
</dbReference>
<dbReference type="PANTHER" id="PTHR47245">
    <property type="entry name" value="PEPTIDYLPROLYL ISOMERASE"/>
    <property type="match status" value="1"/>
</dbReference>
<gene>
    <name evidence="9" type="primary">peb4</name>
    <name evidence="9" type="ORF">CINS_0880</name>
</gene>
<dbReference type="RefSeq" id="WP_039650180.1">
    <property type="nucleotide sequence ID" value="NZ_CP007770.1"/>
</dbReference>
<feature type="chain" id="PRO_5007760900" description="peptidylprolyl isomerase" evidence="7">
    <location>
        <begin position="20"/>
        <end position="271"/>
    </location>
</feature>
<evidence type="ECO:0000256" key="3">
    <source>
        <dbReference type="ARBA" id="ARBA00022729"/>
    </source>
</evidence>
<dbReference type="InterPro" id="IPR050245">
    <property type="entry name" value="PrsA_foldase"/>
</dbReference>
<dbReference type="AlphaFoldDB" id="A0A0A8H4K2"/>
<evidence type="ECO:0000259" key="8">
    <source>
        <dbReference type="PROSITE" id="PS50198"/>
    </source>
</evidence>
<sequence length="271" mass="30460">MRKISLVATALLMGLSLNAAVVATLDGTNITDDQINENFAPMLRGAKISDLPAEQKKAIIDQYIMQQLVLKDAKAQKLENDPLYKEELERAKEAILANIYQKKIFDSIKNDETKAKKYYEENKDKFTKPAQVKARHILVTSEKEAENIIAQLNKLNGKALEDKFIELAKEKSIDKGSSAQGGDLGWFSESTMVKPFADAAFSMKKGTISKTPVKSDFGYHIILKQDAKAKNTMSYNEVKAGIENSMKMEEFKNVFGKKVEELHKKAQVEYK</sequence>
<evidence type="ECO:0000313" key="9">
    <source>
        <dbReference type="EMBL" id="AJC87844.1"/>
    </source>
</evidence>
<dbReference type="PANTHER" id="PTHR47245:SF1">
    <property type="entry name" value="FOLDASE PROTEIN PRSA"/>
    <property type="match status" value="1"/>
</dbReference>
<dbReference type="SUPFAM" id="SSF54534">
    <property type="entry name" value="FKBP-like"/>
    <property type="match status" value="1"/>
</dbReference>
<evidence type="ECO:0000313" key="10">
    <source>
        <dbReference type="Proteomes" id="UP000031163"/>
    </source>
</evidence>
<dbReference type="EC" id="5.2.1.8" evidence="2"/>
<dbReference type="Pfam" id="PF00639">
    <property type="entry name" value="Rotamase"/>
    <property type="match status" value="1"/>
</dbReference>
<feature type="domain" description="PpiC" evidence="8">
    <location>
        <begin position="129"/>
        <end position="226"/>
    </location>
</feature>
<evidence type="ECO:0000256" key="5">
    <source>
        <dbReference type="ARBA" id="ARBA00023235"/>
    </source>
</evidence>
<evidence type="ECO:0000256" key="4">
    <source>
        <dbReference type="ARBA" id="ARBA00023110"/>
    </source>
</evidence>
<dbReference type="InterPro" id="IPR023058">
    <property type="entry name" value="PPIase_PpiC_CS"/>
</dbReference>
<proteinExistence type="predicted"/>
<accession>A0A0A8H4K2</accession>
<dbReference type="Gene3D" id="6.10.140.970">
    <property type="match status" value="1"/>
</dbReference>
<dbReference type="Gene3D" id="1.10.8.1040">
    <property type="match status" value="1"/>
</dbReference>
<dbReference type="InterPro" id="IPR046357">
    <property type="entry name" value="PPIase_dom_sf"/>
</dbReference>
<comment type="catalytic activity">
    <reaction evidence="1">
        <text>[protein]-peptidylproline (omega=180) = [protein]-peptidylproline (omega=0)</text>
        <dbReference type="Rhea" id="RHEA:16237"/>
        <dbReference type="Rhea" id="RHEA-COMP:10747"/>
        <dbReference type="Rhea" id="RHEA-COMP:10748"/>
        <dbReference type="ChEBI" id="CHEBI:83833"/>
        <dbReference type="ChEBI" id="CHEBI:83834"/>
        <dbReference type="EC" id="5.2.1.8"/>
    </reaction>
</comment>
<dbReference type="Proteomes" id="UP000031163">
    <property type="component" value="Chromosome"/>
</dbReference>
<evidence type="ECO:0000256" key="2">
    <source>
        <dbReference type="ARBA" id="ARBA00013194"/>
    </source>
</evidence>
<keyword evidence="5 6" id="KW-0413">Isomerase</keyword>
<dbReference type="KEGG" id="cis:CINS_0880"/>
<protein>
    <recommendedName>
        <fullName evidence="2">peptidylprolyl isomerase</fullName>
        <ecNumber evidence="2">5.2.1.8</ecNumber>
    </recommendedName>
</protein>
<dbReference type="GO" id="GO:0003755">
    <property type="term" value="F:peptidyl-prolyl cis-trans isomerase activity"/>
    <property type="evidence" value="ECO:0007669"/>
    <property type="project" value="UniProtKB-KW"/>
</dbReference>
<keyword evidence="3 7" id="KW-0732">Signal</keyword>
<keyword evidence="4 6" id="KW-0697">Rotamase</keyword>
<evidence type="ECO:0000256" key="7">
    <source>
        <dbReference type="SAM" id="SignalP"/>
    </source>
</evidence>
<evidence type="ECO:0000256" key="6">
    <source>
        <dbReference type="PROSITE-ProRule" id="PRU00278"/>
    </source>
</evidence>
<feature type="signal peptide" evidence="7">
    <location>
        <begin position="1"/>
        <end position="19"/>
    </location>
</feature>
<dbReference type="SUPFAM" id="SSF109998">
    <property type="entry name" value="Triger factor/SurA peptide-binding domain-like"/>
    <property type="match status" value="1"/>
</dbReference>
<dbReference type="EMBL" id="CP007770">
    <property type="protein sequence ID" value="AJC87844.1"/>
    <property type="molecule type" value="Genomic_DNA"/>
</dbReference>